<organism evidence="2 3">
    <name type="scientific">Melipona bicolor</name>
    <dbReference type="NCBI Taxonomy" id="60889"/>
    <lineage>
        <taxon>Eukaryota</taxon>
        <taxon>Metazoa</taxon>
        <taxon>Ecdysozoa</taxon>
        <taxon>Arthropoda</taxon>
        <taxon>Hexapoda</taxon>
        <taxon>Insecta</taxon>
        <taxon>Pterygota</taxon>
        <taxon>Neoptera</taxon>
        <taxon>Endopterygota</taxon>
        <taxon>Hymenoptera</taxon>
        <taxon>Apocrita</taxon>
        <taxon>Aculeata</taxon>
        <taxon>Apoidea</taxon>
        <taxon>Anthophila</taxon>
        <taxon>Apidae</taxon>
        <taxon>Melipona</taxon>
    </lineage>
</organism>
<evidence type="ECO:0000313" key="3">
    <source>
        <dbReference type="Proteomes" id="UP001177670"/>
    </source>
</evidence>
<feature type="region of interest" description="Disordered" evidence="1">
    <location>
        <begin position="89"/>
        <end position="111"/>
    </location>
</feature>
<feature type="compositionally biased region" description="Basic and acidic residues" evidence="1">
    <location>
        <begin position="102"/>
        <end position="111"/>
    </location>
</feature>
<keyword evidence="3" id="KW-1185">Reference proteome</keyword>
<accession>A0AA40G167</accession>
<dbReference type="EMBL" id="JAHYIQ010000009">
    <property type="protein sequence ID" value="KAK1129154.1"/>
    <property type="molecule type" value="Genomic_DNA"/>
</dbReference>
<feature type="compositionally biased region" description="Basic and acidic residues" evidence="1">
    <location>
        <begin position="46"/>
        <end position="68"/>
    </location>
</feature>
<proteinExistence type="predicted"/>
<reference evidence="2" key="1">
    <citation type="submission" date="2021-10" db="EMBL/GenBank/DDBJ databases">
        <title>Melipona bicolor Genome sequencing and assembly.</title>
        <authorList>
            <person name="Araujo N.S."/>
            <person name="Arias M.C."/>
        </authorList>
    </citation>
    <scope>NUCLEOTIDE SEQUENCE</scope>
    <source>
        <strain evidence="2">USP_2M_L1-L4_2017</strain>
        <tissue evidence="2">Whole body</tissue>
    </source>
</reference>
<sequence>MCASSHDSVINKRGLGFGEGPRTFRERKIVVNEEALLGRKTLKGATGEEGRTEEGKKQTEGAEEKKLDGTVWRAQGPGAAGAINFDIIHEASSAPWRKKRGEGRQREGSEE</sequence>
<evidence type="ECO:0000256" key="1">
    <source>
        <dbReference type="SAM" id="MobiDB-lite"/>
    </source>
</evidence>
<dbReference type="Proteomes" id="UP001177670">
    <property type="component" value="Unassembled WGS sequence"/>
</dbReference>
<evidence type="ECO:0000313" key="2">
    <source>
        <dbReference type="EMBL" id="KAK1129154.1"/>
    </source>
</evidence>
<comment type="caution">
    <text evidence="2">The sequence shown here is derived from an EMBL/GenBank/DDBJ whole genome shotgun (WGS) entry which is preliminary data.</text>
</comment>
<feature type="region of interest" description="Disordered" evidence="1">
    <location>
        <begin position="41"/>
        <end position="68"/>
    </location>
</feature>
<name>A0AA40G167_9HYME</name>
<gene>
    <name evidence="2" type="ORF">K0M31_020284</name>
</gene>
<dbReference type="AlphaFoldDB" id="A0AA40G167"/>
<protein>
    <submittedName>
        <fullName evidence="2">Uncharacterized protein</fullName>
    </submittedName>
</protein>